<organism evidence="1 2">
    <name type="scientific">Galbibacter orientalis DSM 19592</name>
    <dbReference type="NCBI Taxonomy" id="926559"/>
    <lineage>
        <taxon>Bacteria</taxon>
        <taxon>Pseudomonadati</taxon>
        <taxon>Bacteroidota</taxon>
        <taxon>Flavobacteriia</taxon>
        <taxon>Flavobacteriales</taxon>
        <taxon>Flavobacteriaceae</taxon>
        <taxon>Galbibacter</taxon>
    </lineage>
</organism>
<evidence type="ECO:0000313" key="1">
    <source>
        <dbReference type="EMBL" id="EIJ38247.1"/>
    </source>
</evidence>
<evidence type="ECO:0008006" key="3">
    <source>
        <dbReference type="Google" id="ProtNLM"/>
    </source>
</evidence>
<dbReference type="HOGENOM" id="CLU_771122_0_0_10"/>
<dbReference type="RefSeq" id="WP_008611403.1">
    <property type="nucleotide sequence ID" value="NZ_JH651379.1"/>
</dbReference>
<dbReference type="Pfam" id="PF11185">
    <property type="entry name" value="DUF2971"/>
    <property type="match status" value="1"/>
</dbReference>
<sequence>MSEFPYNGFKYIRNNSKDKPLVSIEHEKEIPEFLFKYYSFSKYNVSALINSYLYASHPFELNDILDSSVFLLQTSQPIPYDLYEKLYYPTLSKVEIKEFYEEDLENKCTGYIFELWQLMTNVLGIISLTEREHHPLMWPHYTNEKGFQIKYRTKNLENSIKKEYPEHGSYAGLFPINYTKYLSPVDISQFKDHFIPLYYILNIKYHKWEYEDEWRLIMSRPQMGVPYSKASFSTRKDYETDIKNRYINYDSSVIEEITLGMNFINGKDFEIHNIEKSDMRIKPLNSNVDSLEETGNLIKFLNYLIDSKIQVYYSGVKYENNSQDEICLVRTKELIQLSYGEDGYYIFRRTNDVKILLDN</sequence>
<evidence type="ECO:0000313" key="2">
    <source>
        <dbReference type="Proteomes" id="UP000004690"/>
    </source>
</evidence>
<accession>I3C3Q4</accession>
<dbReference type="STRING" id="926559.JoomaDRAFT_1229"/>
<gene>
    <name evidence="1" type="ORF">JoomaDRAFT_1229</name>
</gene>
<dbReference type="OrthoDB" id="190848at2"/>
<dbReference type="Proteomes" id="UP000004690">
    <property type="component" value="Unassembled WGS sequence"/>
</dbReference>
<proteinExistence type="predicted"/>
<dbReference type="AlphaFoldDB" id="I3C3Q4"/>
<reference evidence="1 2" key="1">
    <citation type="submission" date="2012-02" db="EMBL/GenBank/DDBJ databases">
        <title>Improved High-Quality Draft genome of Joostella marina DSM 19592.</title>
        <authorList>
            <consortium name="US DOE Joint Genome Institute (JGI-PGF)"/>
            <person name="Lucas S."/>
            <person name="Copeland A."/>
            <person name="Lapidus A."/>
            <person name="Bruce D."/>
            <person name="Goodwin L."/>
            <person name="Pitluck S."/>
            <person name="Peters L."/>
            <person name="Chertkov O."/>
            <person name="Ovchinnikova G."/>
            <person name="Kyrpides N."/>
            <person name="Mavromatis K."/>
            <person name="Detter J.C."/>
            <person name="Han C."/>
            <person name="Land M."/>
            <person name="Hauser L."/>
            <person name="Markowitz V."/>
            <person name="Cheng J.-F."/>
            <person name="Hugenholtz P."/>
            <person name="Woyke T."/>
            <person name="Wu D."/>
            <person name="Tindall B."/>
            <person name="Brambilla E."/>
            <person name="Klenk H.-P."/>
            <person name="Eisen J.A."/>
        </authorList>
    </citation>
    <scope>NUCLEOTIDE SEQUENCE [LARGE SCALE GENOMIC DNA]</scope>
    <source>
        <strain evidence="1 2">DSM 19592</strain>
    </source>
</reference>
<dbReference type="eggNOG" id="ENOG503438X">
    <property type="taxonomic scope" value="Bacteria"/>
</dbReference>
<keyword evidence="2" id="KW-1185">Reference proteome</keyword>
<dbReference type="InterPro" id="IPR021352">
    <property type="entry name" value="DUF2971"/>
</dbReference>
<name>I3C3Q4_9FLAO</name>
<protein>
    <recommendedName>
        <fullName evidence="3">DUF2971 domain-containing protein</fullName>
    </recommendedName>
</protein>
<dbReference type="EMBL" id="JH651379">
    <property type="protein sequence ID" value="EIJ38247.1"/>
    <property type="molecule type" value="Genomic_DNA"/>
</dbReference>